<organism evidence="2 5">
    <name type="scientific">Schistosoma rodhaini</name>
    <dbReference type="NCBI Taxonomy" id="6188"/>
    <lineage>
        <taxon>Eukaryota</taxon>
        <taxon>Metazoa</taxon>
        <taxon>Spiralia</taxon>
        <taxon>Lophotrochozoa</taxon>
        <taxon>Platyhelminthes</taxon>
        <taxon>Trematoda</taxon>
        <taxon>Digenea</taxon>
        <taxon>Strigeidida</taxon>
        <taxon>Schistosomatoidea</taxon>
        <taxon>Schistosomatidae</taxon>
        <taxon>Schistosoma</taxon>
    </lineage>
</organism>
<protein>
    <recommendedName>
        <fullName evidence="6">Sphingosine phosphate lyase</fullName>
    </recommendedName>
</protein>
<evidence type="ECO:0000256" key="1">
    <source>
        <dbReference type="SAM" id="MobiDB-lite"/>
    </source>
</evidence>
<dbReference type="WBParaSite" id="SRDH1_44350.4">
    <property type="protein sequence ID" value="SRDH1_44350.4"/>
    <property type="gene ID" value="SRDH1_44350"/>
</dbReference>
<proteinExistence type="predicted"/>
<feature type="compositionally biased region" description="Low complexity" evidence="1">
    <location>
        <begin position="597"/>
        <end position="607"/>
    </location>
</feature>
<dbReference type="Proteomes" id="UP000050792">
    <property type="component" value="Unassembled WGS sequence"/>
</dbReference>
<name>A0AA85FEC9_9TREM</name>
<evidence type="ECO:0000313" key="4">
    <source>
        <dbReference type="WBParaSite" id="SRDH1_44350.2"/>
    </source>
</evidence>
<accession>A0AA85FEC9</accession>
<feature type="region of interest" description="Disordered" evidence="1">
    <location>
        <begin position="592"/>
        <end position="613"/>
    </location>
</feature>
<dbReference type="WBParaSite" id="SRDH1_44350.3">
    <property type="protein sequence ID" value="SRDH1_44350.3"/>
    <property type="gene ID" value="SRDH1_44350"/>
</dbReference>
<reference evidence="3 4" key="2">
    <citation type="submission" date="2023-11" db="UniProtKB">
        <authorList>
            <consortium name="WormBaseParasite"/>
        </authorList>
    </citation>
    <scope>IDENTIFICATION</scope>
</reference>
<evidence type="ECO:0000313" key="5">
    <source>
        <dbReference type="WBParaSite" id="SRDH1_44350.4"/>
    </source>
</evidence>
<reference evidence="2" key="1">
    <citation type="submission" date="2022-06" db="EMBL/GenBank/DDBJ databases">
        <authorList>
            <person name="Berger JAMES D."/>
            <person name="Berger JAMES D."/>
        </authorList>
    </citation>
    <scope>NUCLEOTIDE SEQUENCE [LARGE SCALE GENOMIC DNA]</scope>
</reference>
<keyword evidence="2" id="KW-1185">Reference proteome</keyword>
<dbReference type="WBParaSite" id="SRDH1_44350.1">
    <property type="protein sequence ID" value="SRDH1_44350.1"/>
    <property type="gene ID" value="SRDH1_44350"/>
</dbReference>
<evidence type="ECO:0000313" key="3">
    <source>
        <dbReference type="WBParaSite" id="SRDH1_44350.1"/>
    </source>
</evidence>
<dbReference type="WBParaSite" id="SRDH1_44350.2">
    <property type="protein sequence ID" value="SRDH1_44350.2"/>
    <property type="gene ID" value="SRDH1_44350"/>
</dbReference>
<evidence type="ECO:0000313" key="2">
    <source>
        <dbReference type="Proteomes" id="UP000050792"/>
    </source>
</evidence>
<sequence>MFVLRSEGLTLNEFLSLHPSDTNNISSQSTIYNNDASTEHKFNNKHSISQSRNFPILMNNPSIKKPVNKEGIYTISHETTNPPIITRTKPNFSSKQQLKQSNTVSVTDISKTTNGKLNSNISVDELIKEIRQQKKKLPVQHNRLINALNDNVMDSNYLIQKLHQQRLIHRAQSEHPISCNYINNSHSLSLPPHTWNNNTSSTFRSVFSQRGCNFGRSFWQRNFTPDQNELKSLLATAVTSATMSSTGTPTRFNRPSSDQCISKVMWSEKFVEEFLKKSLLTTSSNNVVHNQNEPVYLSSSFSGTTLVQWFCRHIIKSGCPWSHGLISVVCQLCNCLLQLGVLRRNLKSKTVNSTSIDNKSFLVHNIHSDRNSSNHTTEIFELNMDYVWSGYNEQGNTIDISSSINGNNDQPQLTQQQQQQVDEYKHFQMTIYNYLINLHKEFEYELDRVTREHELQLFKVKNQGVMKVCQLTDRIEALENQVNKYRILAGIEHLNKSLTFEKPSTIHRNSSQDDCYSPIFANKSRLSKVKFSLPNENLLNHLPKRTRAFNETIDLNNISQQNLNEYTYNKPDYVKSSIVHILSDIEQLLSPESHPNQQRQWDQQQEQQRPEHSRLNSINLQKSHGLSLLKNLKQRYDSFNTQEKENSFDGNRTDLGVLSFDNDTVDLHGDSRTMEDNANKVNNLSKFNNYNIHQHEDSLNTTLSDNENDSRTHQKINLRNFKPRFLSAPPHSKFNLDQTNSLLYSQPVNGILAKYGAKNKQITLKTSMEEDYSSATTMINKGLKDVKRIDKNREIS</sequence>
<evidence type="ECO:0008006" key="6">
    <source>
        <dbReference type="Google" id="ProtNLM"/>
    </source>
</evidence>
<dbReference type="AlphaFoldDB" id="A0AA85FEC9"/>